<comment type="subcellular location">
    <subcellularLocation>
        <location evidence="3">Cytoplasm</location>
    </subcellularLocation>
    <subcellularLocation>
        <location evidence="2">Nucleus</location>
    </subcellularLocation>
</comment>
<dbReference type="GO" id="GO:0016787">
    <property type="term" value="F:hydrolase activity"/>
    <property type="evidence" value="ECO:0007669"/>
    <property type="project" value="UniProtKB-KW"/>
</dbReference>
<dbReference type="InterPro" id="IPR058353">
    <property type="entry name" value="DUF8040"/>
</dbReference>
<dbReference type="Proteomes" id="UP000887567">
    <property type="component" value="Unplaced"/>
</dbReference>
<evidence type="ECO:0000313" key="15">
    <source>
        <dbReference type="EnsemblMetazoa" id="XP_020911978.1"/>
    </source>
</evidence>
<dbReference type="RefSeq" id="XP_020911978.1">
    <property type="nucleotide sequence ID" value="XM_021056319.1"/>
</dbReference>
<sequence>MVDAMDIFIALEQDDYESINTILLSQEEEVSILSVTASFMRRNLNRVADFYEHTIPTYLSSEFQSHFRMTRTTFELLLPEIVQTRMIPLNNRRGRPVIPPERQVLIFLWTMANKEPNRAIADRFDVTISSVHRTYRHVAEAVTSLYPRYIKWPNANEAREISAAFEDEGGFPNVTGMIDGTHVCIRTPEYEPDVYINRKKFHPINVQVICDNNLVFLDVLAGWPGSVHDSRVLRNSGVYNNAANRFPGDSYLLGDGGYPLLR</sequence>
<evidence type="ECO:0000256" key="10">
    <source>
        <dbReference type="ARBA" id="ARBA00023242"/>
    </source>
</evidence>
<dbReference type="InterPro" id="IPR045249">
    <property type="entry name" value="HARBI1-like"/>
</dbReference>
<proteinExistence type="inferred from homology"/>
<feature type="domain" description="DUF8040" evidence="14">
    <location>
        <begin position="61"/>
        <end position="143"/>
    </location>
</feature>
<feature type="domain" description="DDE Tnp4" evidence="13">
    <location>
        <begin position="178"/>
        <end position="260"/>
    </location>
</feature>
<name>A0A913XYZ9_EXADI</name>
<protein>
    <recommendedName>
        <fullName evidence="5">Putative nuclease HARBI1</fullName>
    </recommendedName>
    <alternativeName>
        <fullName evidence="11">Harbinger transposase-derived nuclease</fullName>
    </alternativeName>
</protein>
<keyword evidence="10" id="KW-0539">Nucleus</keyword>
<reference evidence="15" key="1">
    <citation type="submission" date="2022-11" db="UniProtKB">
        <authorList>
            <consortium name="EnsemblMetazoa"/>
        </authorList>
    </citation>
    <scope>IDENTIFICATION</scope>
</reference>
<dbReference type="GO" id="GO:0046872">
    <property type="term" value="F:metal ion binding"/>
    <property type="evidence" value="ECO:0007669"/>
    <property type="project" value="UniProtKB-KW"/>
</dbReference>
<dbReference type="OrthoDB" id="5983625at2759"/>
<evidence type="ECO:0000256" key="9">
    <source>
        <dbReference type="ARBA" id="ARBA00022801"/>
    </source>
</evidence>
<accession>A0A913XYZ9</accession>
<keyword evidence="16" id="KW-1185">Reference proteome</keyword>
<organism evidence="15 16">
    <name type="scientific">Exaiptasia diaphana</name>
    <name type="common">Tropical sea anemone</name>
    <name type="synonym">Aiptasia pulchella</name>
    <dbReference type="NCBI Taxonomy" id="2652724"/>
    <lineage>
        <taxon>Eukaryota</taxon>
        <taxon>Metazoa</taxon>
        <taxon>Cnidaria</taxon>
        <taxon>Anthozoa</taxon>
        <taxon>Hexacorallia</taxon>
        <taxon>Actiniaria</taxon>
        <taxon>Aiptasiidae</taxon>
        <taxon>Exaiptasia</taxon>
    </lineage>
</organism>
<keyword evidence="9" id="KW-0378">Hydrolase</keyword>
<dbReference type="GO" id="GO:0005737">
    <property type="term" value="C:cytoplasm"/>
    <property type="evidence" value="ECO:0007669"/>
    <property type="project" value="UniProtKB-SubCell"/>
</dbReference>
<keyword evidence="8" id="KW-0479">Metal-binding</keyword>
<dbReference type="AlphaFoldDB" id="A0A913XYZ9"/>
<evidence type="ECO:0000256" key="6">
    <source>
        <dbReference type="ARBA" id="ARBA00022490"/>
    </source>
</evidence>
<dbReference type="Pfam" id="PF26138">
    <property type="entry name" value="DUF8040"/>
    <property type="match status" value="1"/>
</dbReference>
<dbReference type="GeneID" id="110249740"/>
<comment type="cofactor">
    <cofactor evidence="1">
        <name>a divalent metal cation</name>
        <dbReference type="ChEBI" id="CHEBI:60240"/>
    </cofactor>
</comment>
<evidence type="ECO:0000259" key="13">
    <source>
        <dbReference type="Pfam" id="PF13359"/>
    </source>
</evidence>
<dbReference type="PANTHER" id="PTHR22930:SF85">
    <property type="entry name" value="GH03217P-RELATED"/>
    <property type="match status" value="1"/>
</dbReference>
<comment type="function">
    <text evidence="12">Transposase-derived protein that may have nuclease activity. Does not have transposase activity.</text>
</comment>
<keyword evidence="6" id="KW-0963">Cytoplasm</keyword>
<evidence type="ECO:0000313" key="16">
    <source>
        <dbReference type="Proteomes" id="UP000887567"/>
    </source>
</evidence>
<dbReference type="Pfam" id="PF13359">
    <property type="entry name" value="DDE_Tnp_4"/>
    <property type="match status" value="1"/>
</dbReference>
<evidence type="ECO:0000259" key="14">
    <source>
        <dbReference type="Pfam" id="PF26138"/>
    </source>
</evidence>
<evidence type="ECO:0000256" key="8">
    <source>
        <dbReference type="ARBA" id="ARBA00022723"/>
    </source>
</evidence>
<dbReference type="GO" id="GO:0005634">
    <property type="term" value="C:nucleus"/>
    <property type="evidence" value="ECO:0007669"/>
    <property type="project" value="UniProtKB-SubCell"/>
</dbReference>
<dbReference type="InterPro" id="IPR026103">
    <property type="entry name" value="HARBI1_animal"/>
</dbReference>
<dbReference type="OMA" id="SELAPQF"/>
<evidence type="ECO:0000256" key="12">
    <source>
        <dbReference type="ARBA" id="ARBA00045850"/>
    </source>
</evidence>
<comment type="similarity">
    <text evidence="4">Belongs to the HARBI1 family.</text>
</comment>
<evidence type="ECO:0000256" key="7">
    <source>
        <dbReference type="ARBA" id="ARBA00022722"/>
    </source>
</evidence>
<keyword evidence="7" id="KW-0540">Nuclease</keyword>
<dbReference type="EnsemblMetazoa" id="XM_021056319.1">
    <property type="protein sequence ID" value="XP_020911978.1"/>
    <property type="gene ID" value="LOC110249740"/>
</dbReference>
<evidence type="ECO:0000256" key="1">
    <source>
        <dbReference type="ARBA" id="ARBA00001968"/>
    </source>
</evidence>
<evidence type="ECO:0000256" key="2">
    <source>
        <dbReference type="ARBA" id="ARBA00004123"/>
    </source>
</evidence>
<evidence type="ECO:0000256" key="4">
    <source>
        <dbReference type="ARBA" id="ARBA00006958"/>
    </source>
</evidence>
<evidence type="ECO:0000256" key="11">
    <source>
        <dbReference type="ARBA" id="ARBA00030126"/>
    </source>
</evidence>
<dbReference type="GO" id="GO:0004518">
    <property type="term" value="F:nuclease activity"/>
    <property type="evidence" value="ECO:0007669"/>
    <property type="project" value="UniProtKB-KW"/>
</dbReference>
<dbReference type="InterPro" id="IPR027806">
    <property type="entry name" value="HARBI1_dom"/>
</dbReference>
<evidence type="ECO:0000256" key="5">
    <source>
        <dbReference type="ARBA" id="ARBA00015519"/>
    </source>
</evidence>
<dbReference type="PANTHER" id="PTHR22930">
    <property type="match status" value="1"/>
</dbReference>
<evidence type="ECO:0000256" key="3">
    <source>
        <dbReference type="ARBA" id="ARBA00004496"/>
    </source>
</evidence>
<dbReference type="PRINTS" id="PR02086">
    <property type="entry name" value="PUTNUCHARBI1"/>
</dbReference>
<dbReference type="KEGG" id="epa:110249740"/>